<dbReference type="InterPro" id="IPR036259">
    <property type="entry name" value="MFS_trans_sf"/>
</dbReference>
<evidence type="ECO:0000313" key="6">
    <source>
        <dbReference type="EMBL" id="RUO32454.1"/>
    </source>
</evidence>
<keyword evidence="2 4" id="KW-1133">Transmembrane helix</keyword>
<dbReference type="Proteomes" id="UP000287823">
    <property type="component" value="Unassembled WGS sequence"/>
</dbReference>
<keyword evidence="1 4" id="KW-0812">Transmembrane</keyword>
<evidence type="ECO:0000313" key="7">
    <source>
        <dbReference type="Proteomes" id="UP000287823"/>
    </source>
</evidence>
<dbReference type="AlphaFoldDB" id="A0A432WFB6"/>
<feature type="transmembrane region" description="Helical" evidence="4">
    <location>
        <begin position="377"/>
        <end position="396"/>
    </location>
</feature>
<dbReference type="GO" id="GO:0005886">
    <property type="term" value="C:plasma membrane"/>
    <property type="evidence" value="ECO:0007669"/>
    <property type="project" value="TreeGrafter"/>
</dbReference>
<dbReference type="EMBL" id="PIPO01000004">
    <property type="protein sequence ID" value="RUO32454.1"/>
    <property type="molecule type" value="Genomic_DNA"/>
</dbReference>
<gene>
    <name evidence="6" type="ORF">CWE14_09915</name>
</gene>
<feature type="transmembrane region" description="Helical" evidence="4">
    <location>
        <begin position="255"/>
        <end position="275"/>
    </location>
</feature>
<organism evidence="6 7">
    <name type="scientific">Aliidiomarina soli</name>
    <dbReference type="NCBI Taxonomy" id="1928574"/>
    <lineage>
        <taxon>Bacteria</taxon>
        <taxon>Pseudomonadati</taxon>
        <taxon>Pseudomonadota</taxon>
        <taxon>Gammaproteobacteria</taxon>
        <taxon>Alteromonadales</taxon>
        <taxon>Idiomarinaceae</taxon>
        <taxon>Aliidiomarina</taxon>
    </lineage>
</organism>
<evidence type="ECO:0000256" key="4">
    <source>
        <dbReference type="SAM" id="Phobius"/>
    </source>
</evidence>
<feature type="domain" description="Major facilitator superfamily (MFS) profile" evidence="5">
    <location>
        <begin position="1"/>
        <end position="399"/>
    </location>
</feature>
<evidence type="ECO:0000256" key="3">
    <source>
        <dbReference type="ARBA" id="ARBA00023136"/>
    </source>
</evidence>
<reference evidence="6 7" key="1">
    <citation type="journal article" date="2011" name="Front. Microbiol.">
        <title>Genomic signatures of strain selection and enhancement in Bacillus atrophaeus var. globigii, a historical biowarfare simulant.</title>
        <authorList>
            <person name="Gibbons H.S."/>
            <person name="Broomall S.M."/>
            <person name="McNew L.A."/>
            <person name="Daligault H."/>
            <person name="Chapman C."/>
            <person name="Bruce D."/>
            <person name="Karavis M."/>
            <person name="Krepps M."/>
            <person name="McGregor P.A."/>
            <person name="Hong C."/>
            <person name="Park K.H."/>
            <person name="Akmal A."/>
            <person name="Feldman A."/>
            <person name="Lin J.S."/>
            <person name="Chang W.E."/>
            <person name="Higgs B.W."/>
            <person name="Demirev P."/>
            <person name="Lindquist J."/>
            <person name="Liem A."/>
            <person name="Fochler E."/>
            <person name="Read T.D."/>
            <person name="Tapia R."/>
            <person name="Johnson S."/>
            <person name="Bishop-Lilly K.A."/>
            <person name="Detter C."/>
            <person name="Han C."/>
            <person name="Sozhamannan S."/>
            <person name="Rosenzweig C.N."/>
            <person name="Skowronski E.W."/>
        </authorList>
    </citation>
    <scope>NUCLEOTIDE SEQUENCE [LARGE SCALE GENOMIC DNA]</scope>
    <source>
        <strain evidence="6 7">Y4G10-17</strain>
    </source>
</reference>
<dbReference type="InterPro" id="IPR011701">
    <property type="entry name" value="MFS"/>
</dbReference>
<feature type="transmembrane region" description="Helical" evidence="4">
    <location>
        <begin position="344"/>
        <end position="371"/>
    </location>
</feature>
<dbReference type="PANTHER" id="PTHR23521">
    <property type="entry name" value="TRANSPORTER MFS SUPERFAMILY"/>
    <property type="match status" value="1"/>
</dbReference>
<dbReference type="Gene3D" id="1.20.1250.20">
    <property type="entry name" value="MFS general substrate transporter like domains"/>
    <property type="match status" value="1"/>
</dbReference>
<feature type="transmembrane region" description="Helical" evidence="4">
    <location>
        <begin position="48"/>
        <end position="68"/>
    </location>
</feature>
<feature type="transmembrane region" description="Helical" evidence="4">
    <location>
        <begin position="135"/>
        <end position="153"/>
    </location>
</feature>
<evidence type="ECO:0000256" key="2">
    <source>
        <dbReference type="ARBA" id="ARBA00022989"/>
    </source>
</evidence>
<proteinExistence type="predicted"/>
<dbReference type="InterPro" id="IPR020846">
    <property type="entry name" value="MFS_dom"/>
</dbReference>
<feature type="transmembrane region" description="Helical" evidence="4">
    <location>
        <begin position="105"/>
        <end position="123"/>
    </location>
</feature>
<dbReference type="SUPFAM" id="SSF103473">
    <property type="entry name" value="MFS general substrate transporter"/>
    <property type="match status" value="1"/>
</dbReference>
<protein>
    <submittedName>
        <fullName evidence="6">MFS transporter</fullName>
    </submittedName>
</protein>
<name>A0A432WFB6_9GAMM</name>
<keyword evidence="7" id="KW-1185">Reference proteome</keyword>
<dbReference type="GO" id="GO:0022857">
    <property type="term" value="F:transmembrane transporter activity"/>
    <property type="evidence" value="ECO:0007669"/>
    <property type="project" value="InterPro"/>
</dbReference>
<comment type="caution">
    <text evidence="6">The sequence shown here is derived from an EMBL/GenBank/DDBJ whole genome shotgun (WGS) entry which is preliminary data.</text>
</comment>
<feature type="transmembrane region" description="Helical" evidence="4">
    <location>
        <begin position="287"/>
        <end position="306"/>
    </location>
</feature>
<evidence type="ECO:0000259" key="5">
    <source>
        <dbReference type="PROSITE" id="PS50850"/>
    </source>
</evidence>
<accession>A0A432WFB6</accession>
<feature type="transmembrane region" description="Helical" evidence="4">
    <location>
        <begin position="165"/>
        <end position="186"/>
    </location>
</feature>
<feature type="transmembrane region" description="Helical" evidence="4">
    <location>
        <begin position="312"/>
        <end position="332"/>
    </location>
</feature>
<sequence length="399" mass="42048">MTSSFLSKRLDPVLIIALAQLFGTSLWFSANSAGNDLMQSLQLTPTGIGWLTSAVQAGFVLGTLVVALSGIADRWRASTIFVASAIAGALFNVLFAWFADGLSSALILRFLVGLSLAGIYPIGMKLVVSWAPERTGAALAQLLAMLVLGTALPHGLREVGADLPWQWIITASSVLALFAALLIHLLGDGPYANGRFSAPTKTQGKPLGVLDAFRIRGFRAAAVGYFGHMWELYAFWTLVPLLLARSRLVDSYPMLSISLMSFAIIAMGAIGCLLGGSLSKRVGSARVALSALACSGICALIFALGWRDLPTLVLAILLLIWGASVSADSPQFSSMSAQACPPQLVGTALAIQNSIGFAITMVSIAAAMALFERVGIDAVWLLVPGPVLGLAGYMYIMRR</sequence>
<evidence type="ECO:0000256" key="1">
    <source>
        <dbReference type="ARBA" id="ARBA00022692"/>
    </source>
</evidence>
<feature type="transmembrane region" description="Helical" evidence="4">
    <location>
        <begin position="222"/>
        <end position="243"/>
    </location>
</feature>
<dbReference type="Pfam" id="PF07690">
    <property type="entry name" value="MFS_1"/>
    <property type="match status" value="1"/>
</dbReference>
<keyword evidence="3 4" id="KW-0472">Membrane</keyword>
<dbReference type="PROSITE" id="PS50850">
    <property type="entry name" value="MFS"/>
    <property type="match status" value="1"/>
</dbReference>
<feature type="transmembrane region" description="Helical" evidence="4">
    <location>
        <begin position="80"/>
        <end position="99"/>
    </location>
</feature>
<dbReference type="PANTHER" id="PTHR23521:SF3">
    <property type="entry name" value="MFS TRANSPORTER"/>
    <property type="match status" value="1"/>
</dbReference>